<proteinExistence type="predicted"/>
<dbReference type="KEGG" id="lgi:LOTGIDRAFT_172799"/>
<keyword evidence="2" id="KW-0812">Transmembrane</keyword>
<keyword evidence="2" id="KW-0472">Membrane</keyword>
<name>V4B183_LOTGI</name>
<evidence type="ECO:0000313" key="3">
    <source>
        <dbReference type="EMBL" id="ESP01066.1"/>
    </source>
</evidence>
<evidence type="ECO:0000256" key="1">
    <source>
        <dbReference type="SAM" id="MobiDB-lite"/>
    </source>
</evidence>
<feature type="compositionally biased region" description="Polar residues" evidence="1">
    <location>
        <begin position="375"/>
        <end position="388"/>
    </location>
</feature>
<sequence>MCCVANPIRHKHGNHHRHHHRHHQEDHNHHLHHQEQHPETPEEVTDMSRLDEIIRHRLNSEELRRLERRVNNTIDDIYSEFVSRCRHLSIIPYLDCLVQAKERSVRQTRVRLCSETMETYISCVLDRHSLHRELRAIVLQAQINFICPSPIEMKHPMLNQWTTKWDGRRYHSKGRNVTKLPYNLKIAADCLGVSATLNQHHLTLNCSSNEQIAVDYIQYGFKQNTSTQCYGDLESKGFGECCSTNSTDCFVFKNDIAGHCTGQENCVIRTKQLESTSYPHCDSHLNVSSSIKLAYYCVFSASDSISNVTATCGSDAQYNATSTCPNTTSQESSTASTGSSTSTIESSPSTPESSQQLTDSSSSTTESSPFPQESPLTSTGSSTNEPISSTHYTQEVMCDQGMDSNCTTMISTNSTQNYITENIPSSNSVDTSMIIGVVSGAIILTSVIVVVAIVLKKKGKQKVSEKQSQENTKIRAWV</sequence>
<evidence type="ECO:0008006" key="5">
    <source>
        <dbReference type="Google" id="ProtNLM"/>
    </source>
</evidence>
<dbReference type="AlphaFoldDB" id="V4B183"/>
<feature type="compositionally biased region" description="Basic residues" evidence="1">
    <location>
        <begin position="9"/>
        <end position="22"/>
    </location>
</feature>
<keyword evidence="4" id="KW-1185">Reference proteome</keyword>
<feature type="region of interest" description="Disordered" evidence="1">
    <location>
        <begin position="9"/>
        <end position="45"/>
    </location>
</feature>
<feature type="compositionally biased region" description="Basic and acidic residues" evidence="1">
    <location>
        <begin position="23"/>
        <end position="45"/>
    </location>
</feature>
<feature type="compositionally biased region" description="Low complexity" evidence="1">
    <location>
        <begin position="327"/>
        <end position="374"/>
    </location>
</feature>
<gene>
    <name evidence="3" type="ORF">LOTGIDRAFT_172799</name>
</gene>
<feature type="region of interest" description="Disordered" evidence="1">
    <location>
        <begin position="323"/>
        <end position="388"/>
    </location>
</feature>
<evidence type="ECO:0000256" key="2">
    <source>
        <dbReference type="SAM" id="Phobius"/>
    </source>
</evidence>
<organism evidence="3 4">
    <name type="scientific">Lottia gigantea</name>
    <name type="common">Giant owl limpet</name>
    <dbReference type="NCBI Taxonomy" id="225164"/>
    <lineage>
        <taxon>Eukaryota</taxon>
        <taxon>Metazoa</taxon>
        <taxon>Spiralia</taxon>
        <taxon>Lophotrochozoa</taxon>
        <taxon>Mollusca</taxon>
        <taxon>Gastropoda</taxon>
        <taxon>Patellogastropoda</taxon>
        <taxon>Lottioidea</taxon>
        <taxon>Lottiidae</taxon>
        <taxon>Lottia</taxon>
    </lineage>
</organism>
<dbReference type="GeneID" id="20242190"/>
<keyword evidence="2" id="KW-1133">Transmembrane helix</keyword>
<evidence type="ECO:0000313" key="4">
    <source>
        <dbReference type="Proteomes" id="UP000030746"/>
    </source>
</evidence>
<dbReference type="RefSeq" id="XP_009048225.1">
    <property type="nucleotide sequence ID" value="XM_009049977.1"/>
</dbReference>
<reference evidence="3 4" key="1">
    <citation type="journal article" date="2013" name="Nature">
        <title>Insights into bilaterian evolution from three spiralian genomes.</title>
        <authorList>
            <person name="Simakov O."/>
            <person name="Marletaz F."/>
            <person name="Cho S.J."/>
            <person name="Edsinger-Gonzales E."/>
            <person name="Havlak P."/>
            <person name="Hellsten U."/>
            <person name="Kuo D.H."/>
            <person name="Larsson T."/>
            <person name="Lv J."/>
            <person name="Arendt D."/>
            <person name="Savage R."/>
            <person name="Osoegawa K."/>
            <person name="de Jong P."/>
            <person name="Grimwood J."/>
            <person name="Chapman J.A."/>
            <person name="Shapiro H."/>
            <person name="Aerts A."/>
            <person name="Otillar R.P."/>
            <person name="Terry A.Y."/>
            <person name="Boore J.L."/>
            <person name="Grigoriev I.V."/>
            <person name="Lindberg D.R."/>
            <person name="Seaver E.C."/>
            <person name="Weisblat D.A."/>
            <person name="Putnam N.H."/>
            <person name="Rokhsar D.S."/>
        </authorList>
    </citation>
    <scope>NUCLEOTIDE SEQUENCE [LARGE SCALE GENOMIC DNA]</scope>
</reference>
<protein>
    <recommendedName>
        <fullName evidence="5">SUEL-type lectin domain-containing protein</fullName>
    </recommendedName>
</protein>
<dbReference type="CDD" id="cd22823">
    <property type="entry name" value="Gal_Rha_Lectin"/>
    <property type="match status" value="1"/>
</dbReference>
<dbReference type="EMBL" id="KB200559">
    <property type="protein sequence ID" value="ESP01066.1"/>
    <property type="molecule type" value="Genomic_DNA"/>
</dbReference>
<accession>V4B183</accession>
<dbReference type="CTD" id="20242190"/>
<dbReference type="HOGENOM" id="CLU_571467_0_0_1"/>
<dbReference type="Proteomes" id="UP000030746">
    <property type="component" value="Unassembled WGS sequence"/>
</dbReference>
<feature type="transmembrane region" description="Helical" evidence="2">
    <location>
        <begin position="433"/>
        <end position="455"/>
    </location>
</feature>